<dbReference type="GO" id="GO:0016887">
    <property type="term" value="F:ATP hydrolysis activity"/>
    <property type="evidence" value="ECO:0007669"/>
    <property type="project" value="InterPro"/>
</dbReference>
<evidence type="ECO:0000313" key="7">
    <source>
        <dbReference type="EMBL" id="PJJ55729.1"/>
    </source>
</evidence>
<dbReference type="InterPro" id="IPR003439">
    <property type="entry name" value="ABC_transporter-like_ATP-bd"/>
</dbReference>
<reference evidence="7 8" key="1">
    <citation type="submission" date="2017-11" db="EMBL/GenBank/DDBJ databases">
        <title>Genomic Encyclopedia of Archaeal and Bacterial Type Strains, Phase II (KMG-II): From Individual Species to Whole Genera.</title>
        <authorList>
            <person name="Goeker M."/>
        </authorList>
    </citation>
    <scope>NUCLEOTIDE SEQUENCE [LARGE SCALE GENOMIC DNA]</scope>
    <source>
        <strain evidence="7 8">DSM 25625</strain>
    </source>
</reference>
<dbReference type="InterPro" id="IPR027417">
    <property type="entry name" value="P-loop_NTPase"/>
</dbReference>
<dbReference type="SMART" id="SM00382">
    <property type="entry name" value="AAA"/>
    <property type="match status" value="2"/>
</dbReference>
<dbReference type="Pfam" id="PF00005">
    <property type="entry name" value="ABC_tran"/>
    <property type="match status" value="2"/>
</dbReference>
<evidence type="ECO:0000256" key="5">
    <source>
        <dbReference type="SAM" id="MobiDB-lite"/>
    </source>
</evidence>
<evidence type="ECO:0000313" key="8">
    <source>
        <dbReference type="Proteomes" id="UP000230161"/>
    </source>
</evidence>
<dbReference type="CDD" id="cd03221">
    <property type="entry name" value="ABCF_EF-3"/>
    <property type="match status" value="2"/>
</dbReference>
<feature type="compositionally biased region" description="Gly residues" evidence="5">
    <location>
        <begin position="328"/>
        <end position="338"/>
    </location>
</feature>
<feature type="domain" description="ABC transporter" evidence="6">
    <location>
        <begin position="68"/>
        <end position="326"/>
    </location>
</feature>
<dbReference type="InterPro" id="IPR017871">
    <property type="entry name" value="ABC_transporter-like_CS"/>
</dbReference>
<feature type="region of interest" description="Disordered" evidence="5">
    <location>
        <begin position="1"/>
        <end position="27"/>
    </location>
</feature>
<dbReference type="AlphaFoldDB" id="A0A2M9BCP7"/>
<dbReference type="Gene3D" id="3.40.50.300">
    <property type="entry name" value="P-loop containing nucleotide triphosphate hydrolases"/>
    <property type="match status" value="2"/>
</dbReference>
<evidence type="ECO:0000256" key="3">
    <source>
        <dbReference type="ARBA" id="ARBA00022840"/>
    </source>
</evidence>
<feature type="compositionally biased region" description="Low complexity" evidence="5">
    <location>
        <begin position="1"/>
        <end position="19"/>
    </location>
</feature>
<keyword evidence="4" id="KW-0175">Coiled coil</keyword>
<accession>A0A2M9BCP7</accession>
<keyword evidence="3 7" id="KW-0067">ATP-binding</keyword>
<comment type="caution">
    <text evidence="7">The sequence shown here is derived from an EMBL/GenBank/DDBJ whole genome shotgun (WGS) entry which is preliminary data.</text>
</comment>
<dbReference type="InterPro" id="IPR050611">
    <property type="entry name" value="ABCF"/>
</dbReference>
<dbReference type="Proteomes" id="UP000230161">
    <property type="component" value="Unassembled WGS sequence"/>
</dbReference>
<sequence>MTVPTNTATPTNTASPTNSGIPTNIATSTNIATPTNIATSTLAEPPVSTASPNSTEHVLAPAITSDYVRADGVSRSFADRRVLTDVSLTAPPGERLGLIGENGAGKSTLLRILAGVDAPDTGVLYRPRRTGFLWQELRFDPSATLGQVVEAALAEVRAIEAELDAAASALAGDPAALPHAAGRTTRSADPAERYAQALAEAERAEVWSVDARRDEVLDGLGVGGIPLDRRLDEVSGGQRSRVALAALLLQRPDALLLDEPTNHLDDAAAAYLERQLLGWSGPVLFASHDRAFLDSVATRLLDLDPSRGRFDRIASGPDAGWATTSFGAGSGPGSGGRSGSPSGAAPAAASGSPAASGAFTAYLAHKAAERERWERQFAEEQDELKQLKLAVDVTSRRVAPGRAMTDNNKMMYDASGARVESQVSRRVRNARQRLDTLSENQLRKPPALLSFGGIPHGSHALTEEAGILIQATDATVHGRLAPTSLRVEPQSRILLTGANGAGKSTLLTALAGGLSIDGGSVVRRKGVRIALLEQDVRFDDPSSSPRAIYEKALGPTRAEKTPLAGLGLLSPRDLDRPLGALSVGQQRRLALALIIARPPHVFLLDEPTNHLSLGLAGELEEALSGYPGAVVVASHDRWLRSRWQGEVHALGAR</sequence>
<keyword evidence="2" id="KW-0547">Nucleotide-binding</keyword>
<protein>
    <submittedName>
        <fullName evidence="7">Macrolide transport system ATP-binding/permease protein</fullName>
    </submittedName>
</protein>
<keyword evidence="8" id="KW-1185">Reference proteome</keyword>
<organism evidence="7 8">
    <name type="scientific">Compostimonas suwonensis</name>
    <dbReference type="NCBI Taxonomy" id="1048394"/>
    <lineage>
        <taxon>Bacteria</taxon>
        <taxon>Bacillati</taxon>
        <taxon>Actinomycetota</taxon>
        <taxon>Actinomycetes</taxon>
        <taxon>Micrococcales</taxon>
        <taxon>Microbacteriaceae</taxon>
        <taxon>Compostimonas</taxon>
    </lineage>
</organism>
<dbReference type="GO" id="GO:0005524">
    <property type="term" value="F:ATP binding"/>
    <property type="evidence" value="ECO:0007669"/>
    <property type="project" value="UniProtKB-KW"/>
</dbReference>
<feature type="compositionally biased region" description="Low complexity" evidence="5">
    <location>
        <begin position="339"/>
        <end position="351"/>
    </location>
</feature>
<proteinExistence type="predicted"/>
<keyword evidence="1" id="KW-0677">Repeat</keyword>
<dbReference type="EMBL" id="PGFB01000005">
    <property type="protein sequence ID" value="PJJ55729.1"/>
    <property type="molecule type" value="Genomic_DNA"/>
</dbReference>
<dbReference type="PROSITE" id="PS50893">
    <property type="entry name" value="ABC_TRANSPORTER_2"/>
    <property type="match status" value="1"/>
</dbReference>
<dbReference type="InterPro" id="IPR003593">
    <property type="entry name" value="AAA+_ATPase"/>
</dbReference>
<feature type="region of interest" description="Disordered" evidence="5">
    <location>
        <begin position="321"/>
        <end position="351"/>
    </location>
</feature>
<dbReference type="SUPFAM" id="SSF52540">
    <property type="entry name" value="P-loop containing nucleoside triphosphate hydrolases"/>
    <property type="match status" value="2"/>
</dbReference>
<dbReference type="PANTHER" id="PTHR19211">
    <property type="entry name" value="ATP-BINDING TRANSPORT PROTEIN-RELATED"/>
    <property type="match status" value="1"/>
</dbReference>
<evidence type="ECO:0000256" key="1">
    <source>
        <dbReference type="ARBA" id="ARBA00022737"/>
    </source>
</evidence>
<evidence type="ECO:0000256" key="4">
    <source>
        <dbReference type="SAM" id="Coils"/>
    </source>
</evidence>
<dbReference type="FunFam" id="3.40.50.300:FF:000011">
    <property type="entry name" value="Putative ABC transporter ATP-binding component"/>
    <property type="match status" value="1"/>
</dbReference>
<dbReference type="PANTHER" id="PTHR19211:SF14">
    <property type="entry name" value="ATP-BINDING CASSETTE SUB-FAMILY F MEMBER 1"/>
    <property type="match status" value="1"/>
</dbReference>
<evidence type="ECO:0000256" key="2">
    <source>
        <dbReference type="ARBA" id="ARBA00022741"/>
    </source>
</evidence>
<dbReference type="PROSITE" id="PS00211">
    <property type="entry name" value="ABC_TRANSPORTER_1"/>
    <property type="match status" value="2"/>
</dbReference>
<evidence type="ECO:0000259" key="6">
    <source>
        <dbReference type="PROSITE" id="PS50893"/>
    </source>
</evidence>
<gene>
    <name evidence="7" type="ORF">CLV54_3080</name>
</gene>
<feature type="coiled-coil region" evidence="4">
    <location>
        <begin position="363"/>
        <end position="440"/>
    </location>
</feature>
<name>A0A2M9BCP7_9MICO</name>